<reference evidence="4" key="1">
    <citation type="submission" date="2018-11" db="EMBL/GenBank/DDBJ databases">
        <authorList>
            <person name="Alioto T."/>
            <person name="Alioto T."/>
        </authorList>
    </citation>
    <scope>NUCLEOTIDE SEQUENCE</scope>
</reference>
<evidence type="ECO:0000256" key="2">
    <source>
        <dbReference type="SAM" id="Phobius"/>
    </source>
</evidence>
<dbReference type="OrthoDB" id="10252017at2759"/>
<keyword evidence="3" id="KW-0732">Signal</keyword>
<keyword evidence="1" id="KW-0245">EGF-like domain</keyword>
<accession>A0A8B6HE64</accession>
<dbReference type="Proteomes" id="UP000596742">
    <property type="component" value="Unassembled WGS sequence"/>
</dbReference>
<feature type="chain" id="PRO_5032325952" description="Fucolectin tachylectin-4 pentraxin-1 domain-containing protein" evidence="3">
    <location>
        <begin position="18"/>
        <end position="508"/>
    </location>
</feature>
<dbReference type="GO" id="GO:0005044">
    <property type="term" value="F:scavenger receptor activity"/>
    <property type="evidence" value="ECO:0007669"/>
    <property type="project" value="InterPro"/>
</dbReference>
<dbReference type="EMBL" id="UYJE01009913">
    <property type="protein sequence ID" value="VDI77998.1"/>
    <property type="molecule type" value="Genomic_DNA"/>
</dbReference>
<comment type="caution">
    <text evidence="4">The sequence shown here is derived from an EMBL/GenBank/DDBJ whole genome shotgun (WGS) entry which is preliminary data.</text>
</comment>
<keyword evidence="2" id="KW-0812">Transmembrane</keyword>
<dbReference type="AlphaFoldDB" id="A0A8B6HE64"/>
<dbReference type="Gene3D" id="2.170.300.10">
    <property type="entry name" value="Tie2 ligand-binding domain superfamily"/>
    <property type="match status" value="1"/>
</dbReference>
<proteinExistence type="predicted"/>
<dbReference type="PANTHER" id="PTHR24043">
    <property type="entry name" value="SCAVENGER RECEPTOR CLASS F"/>
    <property type="match status" value="1"/>
</dbReference>
<evidence type="ECO:0000313" key="4">
    <source>
        <dbReference type="EMBL" id="VDI77998.1"/>
    </source>
</evidence>
<feature type="transmembrane region" description="Helical" evidence="2">
    <location>
        <begin position="474"/>
        <end position="496"/>
    </location>
</feature>
<evidence type="ECO:0000256" key="1">
    <source>
        <dbReference type="ARBA" id="ARBA00022536"/>
    </source>
</evidence>
<dbReference type="SUPFAM" id="SSF49785">
    <property type="entry name" value="Galactose-binding domain-like"/>
    <property type="match status" value="1"/>
</dbReference>
<evidence type="ECO:0008006" key="6">
    <source>
        <dbReference type="Google" id="ProtNLM"/>
    </source>
</evidence>
<keyword evidence="2" id="KW-0472">Membrane</keyword>
<feature type="signal peptide" evidence="3">
    <location>
        <begin position="1"/>
        <end position="17"/>
    </location>
</feature>
<dbReference type="InterPro" id="IPR008979">
    <property type="entry name" value="Galactose-bd-like_sf"/>
</dbReference>
<sequence>MLLLVLINTIALSRVTAQYNLTPFGRATQSSILFDAGPENAVNPPISNVFNLNHCTHTLLGRTYAWWMFEFSFKLAYITDVIIYYKENLEIRMDGFKLYVTNTSTIPPDGYLCYEDPDPGLPNITQSIPCNKFGKFIIYYDDKGSQHYPNRYDGPVVELCYIAINDNIASEGIISQTPIGSQPASLANDGNTKSCSKTKGTTVTLQVDLQKESIVTGVHITFGESTTREGNHTLYASNTSTSWQSGTILYKETSLPSEINLYAVFRYLTYESPVEGLFSELEVCEIGIVGCPPSHYGLFCNQSCPENCNGPCDLDTGKSFQAGTYGKDCLATCSTHCLYPQCHGVTGECLVGCNDGWQGFDCSQRCHTGQFGRNCSMLCKGCVSKMCDPDNGLCDITTACNPGYINGKYCNTPCTDGLYGINCQQVCSPLCLLQPCDPRTGECIGGCVNGLQGFNCTEVSAIKEDIGSPVRMQVGLFAGGCLFGAVIATLVCCIIIKKRQERTKQGKK</sequence>
<evidence type="ECO:0000256" key="3">
    <source>
        <dbReference type="SAM" id="SignalP"/>
    </source>
</evidence>
<dbReference type="InterPro" id="IPR042635">
    <property type="entry name" value="MEGF10/SREC1/2-like"/>
</dbReference>
<keyword evidence="5" id="KW-1185">Reference proteome</keyword>
<gene>
    <name evidence="4" type="ORF">MGAL_10B089516</name>
</gene>
<name>A0A8B6HE64_MYTGA</name>
<organism evidence="4 5">
    <name type="scientific">Mytilus galloprovincialis</name>
    <name type="common">Mediterranean mussel</name>
    <dbReference type="NCBI Taxonomy" id="29158"/>
    <lineage>
        <taxon>Eukaryota</taxon>
        <taxon>Metazoa</taxon>
        <taxon>Spiralia</taxon>
        <taxon>Lophotrochozoa</taxon>
        <taxon>Mollusca</taxon>
        <taxon>Bivalvia</taxon>
        <taxon>Autobranchia</taxon>
        <taxon>Pteriomorphia</taxon>
        <taxon>Mytilida</taxon>
        <taxon>Mytiloidea</taxon>
        <taxon>Mytilidae</taxon>
        <taxon>Mytilinae</taxon>
        <taxon>Mytilus</taxon>
    </lineage>
</organism>
<protein>
    <recommendedName>
        <fullName evidence="6">Fucolectin tachylectin-4 pentraxin-1 domain-containing protein</fullName>
    </recommendedName>
</protein>
<dbReference type="Gene3D" id="2.60.120.260">
    <property type="entry name" value="Galactose-binding domain-like"/>
    <property type="match status" value="2"/>
</dbReference>
<keyword evidence="2" id="KW-1133">Transmembrane helix</keyword>
<evidence type="ECO:0000313" key="5">
    <source>
        <dbReference type="Proteomes" id="UP000596742"/>
    </source>
</evidence>